<organism evidence="2">
    <name type="scientific">marine sediment metagenome</name>
    <dbReference type="NCBI Taxonomy" id="412755"/>
    <lineage>
        <taxon>unclassified sequences</taxon>
        <taxon>metagenomes</taxon>
        <taxon>ecological metagenomes</taxon>
    </lineage>
</organism>
<evidence type="ECO:0000313" key="2">
    <source>
        <dbReference type="EMBL" id="GAI76126.1"/>
    </source>
</evidence>
<accession>X1SAI3</accession>
<name>X1SAI3_9ZZZZ</name>
<evidence type="ECO:0000256" key="1">
    <source>
        <dbReference type="SAM" id="MobiDB-lite"/>
    </source>
</evidence>
<comment type="caution">
    <text evidence="2">The sequence shown here is derived from an EMBL/GenBank/DDBJ whole genome shotgun (WGS) entry which is preliminary data.</text>
</comment>
<dbReference type="EMBL" id="BARW01005163">
    <property type="protein sequence ID" value="GAI76126.1"/>
    <property type="molecule type" value="Genomic_DNA"/>
</dbReference>
<feature type="region of interest" description="Disordered" evidence="1">
    <location>
        <begin position="57"/>
        <end position="81"/>
    </location>
</feature>
<feature type="non-terminal residue" evidence="2">
    <location>
        <position position="81"/>
    </location>
</feature>
<feature type="compositionally biased region" description="Polar residues" evidence="1">
    <location>
        <begin position="70"/>
        <end position="81"/>
    </location>
</feature>
<protein>
    <submittedName>
        <fullName evidence="2">Uncharacterized protein</fullName>
    </submittedName>
</protein>
<gene>
    <name evidence="2" type="ORF">S12H4_11480</name>
</gene>
<proteinExistence type="predicted"/>
<dbReference type="AlphaFoldDB" id="X1SAI3"/>
<reference evidence="2" key="1">
    <citation type="journal article" date="2014" name="Front. Microbiol.">
        <title>High frequency of phylogenetically diverse reductive dehalogenase-homologous genes in deep subseafloor sedimentary metagenomes.</title>
        <authorList>
            <person name="Kawai M."/>
            <person name="Futagami T."/>
            <person name="Toyoda A."/>
            <person name="Takaki Y."/>
            <person name="Nishi S."/>
            <person name="Hori S."/>
            <person name="Arai W."/>
            <person name="Tsubouchi T."/>
            <person name="Morono Y."/>
            <person name="Uchiyama I."/>
            <person name="Ito T."/>
            <person name="Fujiyama A."/>
            <person name="Inagaki F."/>
            <person name="Takami H."/>
        </authorList>
    </citation>
    <scope>NUCLEOTIDE SEQUENCE</scope>
    <source>
        <strain evidence="2">Expedition CK06-06</strain>
    </source>
</reference>
<sequence length="81" mass="8869">MDESGWYTSHFWPDNAPQSLRVQWQKNFTMDLNMSDYVITSASLNCWINGTAQATPVNGGGIDRPGDTLSGETTVQIATGD</sequence>